<dbReference type="Proteomes" id="UP000663193">
    <property type="component" value="Chromosome 19"/>
</dbReference>
<evidence type="ECO:0000313" key="1">
    <source>
        <dbReference type="EMBL" id="QRD05943.1"/>
    </source>
</evidence>
<accession>A0A7U2I9V0</accession>
<name>A0A7U2I9V0_PHANO</name>
<sequence>MSRSLLPWKCMLWQNRTIHLSATCVLLSTLLNQQTHSFALCTARPMDSTWPYASNDTARTS</sequence>
<proteinExistence type="predicted"/>
<gene>
    <name evidence="1" type="ORF">JI435_422960</name>
</gene>
<dbReference type="EMBL" id="CP069041">
    <property type="protein sequence ID" value="QRD05943.1"/>
    <property type="molecule type" value="Genomic_DNA"/>
</dbReference>
<protein>
    <submittedName>
        <fullName evidence="1">Uncharacterized protein</fullName>
    </submittedName>
</protein>
<dbReference type="VEuPathDB" id="FungiDB:JI435_422960"/>
<keyword evidence="2" id="KW-1185">Reference proteome</keyword>
<organism evidence="1 2">
    <name type="scientific">Phaeosphaeria nodorum (strain SN15 / ATCC MYA-4574 / FGSC 10173)</name>
    <name type="common">Glume blotch fungus</name>
    <name type="synonym">Parastagonospora nodorum</name>
    <dbReference type="NCBI Taxonomy" id="321614"/>
    <lineage>
        <taxon>Eukaryota</taxon>
        <taxon>Fungi</taxon>
        <taxon>Dikarya</taxon>
        <taxon>Ascomycota</taxon>
        <taxon>Pezizomycotina</taxon>
        <taxon>Dothideomycetes</taxon>
        <taxon>Pleosporomycetidae</taxon>
        <taxon>Pleosporales</taxon>
        <taxon>Pleosporineae</taxon>
        <taxon>Phaeosphaeriaceae</taxon>
        <taxon>Parastagonospora</taxon>
    </lineage>
</organism>
<evidence type="ECO:0000313" key="2">
    <source>
        <dbReference type="Proteomes" id="UP000663193"/>
    </source>
</evidence>
<reference evidence="2" key="1">
    <citation type="journal article" date="2021" name="BMC Genomics">
        <title>Chromosome-level genome assembly and manually-curated proteome of model necrotroph Parastagonospora nodorum Sn15 reveals a genome-wide trove of candidate effector homologs, and redundancy of virulence-related functions within an accessory chromosome.</title>
        <authorList>
            <person name="Bertazzoni S."/>
            <person name="Jones D.A.B."/>
            <person name="Phan H.T."/>
            <person name="Tan K.-C."/>
            <person name="Hane J.K."/>
        </authorList>
    </citation>
    <scope>NUCLEOTIDE SEQUENCE [LARGE SCALE GENOMIC DNA]</scope>
    <source>
        <strain evidence="2">SN15 / ATCC MYA-4574 / FGSC 10173)</strain>
    </source>
</reference>
<dbReference type="AlphaFoldDB" id="A0A7U2I9V0"/>